<dbReference type="AlphaFoldDB" id="A0A9W9THT3"/>
<reference evidence="1" key="2">
    <citation type="journal article" date="2023" name="IMA Fungus">
        <title>Comparative genomic study of the Penicillium genus elucidates a diverse pangenome and 15 lateral gene transfer events.</title>
        <authorList>
            <person name="Petersen C."/>
            <person name="Sorensen T."/>
            <person name="Nielsen M.R."/>
            <person name="Sondergaard T.E."/>
            <person name="Sorensen J.L."/>
            <person name="Fitzpatrick D.A."/>
            <person name="Frisvad J.C."/>
            <person name="Nielsen K.L."/>
        </authorList>
    </citation>
    <scope>NUCLEOTIDE SEQUENCE</scope>
    <source>
        <strain evidence="1">IBT 19713</strain>
    </source>
</reference>
<name>A0A9W9THT3_9EURO</name>
<gene>
    <name evidence="1" type="ORF">N7468_007924</name>
</gene>
<sequence>MQSKYCWTLVPPQVPQEDMSDHDEKDLIALKRLMQKIGQDWKQDDVSNHAAYVKGGLGFVQESRGALRRQVMAKVVHRVSTKNMSEVDVRTESTMKLKWSIAP</sequence>
<proteinExistence type="predicted"/>
<dbReference type="Proteomes" id="UP001150941">
    <property type="component" value="Unassembled WGS sequence"/>
</dbReference>
<keyword evidence="2" id="KW-1185">Reference proteome</keyword>
<organism evidence="1 2">
    <name type="scientific">Penicillium chermesinum</name>
    <dbReference type="NCBI Taxonomy" id="63820"/>
    <lineage>
        <taxon>Eukaryota</taxon>
        <taxon>Fungi</taxon>
        <taxon>Dikarya</taxon>
        <taxon>Ascomycota</taxon>
        <taxon>Pezizomycotina</taxon>
        <taxon>Eurotiomycetes</taxon>
        <taxon>Eurotiomycetidae</taxon>
        <taxon>Eurotiales</taxon>
        <taxon>Aspergillaceae</taxon>
        <taxon>Penicillium</taxon>
    </lineage>
</organism>
<dbReference type="GeneID" id="83204523"/>
<dbReference type="RefSeq" id="XP_058327565.1">
    <property type="nucleotide sequence ID" value="XM_058477220.1"/>
</dbReference>
<reference evidence="1" key="1">
    <citation type="submission" date="2022-11" db="EMBL/GenBank/DDBJ databases">
        <authorList>
            <person name="Petersen C."/>
        </authorList>
    </citation>
    <scope>NUCLEOTIDE SEQUENCE</scope>
    <source>
        <strain evidence="1">IBT 19713</strain>
    </source>
</reference>
<accession>A0A9W9THT3</accession>
<evidence type="ECO:0000313" key="2">
    <source>
        <dbReference type="Proteomes" id="UP001150941"/>
    </source>
</evidence>
<evidence type="ECO:0000313" key="1">
    <source>
        <dbReference type="EMBL" id="KAJ5223382.1"/>
    </source>
</evidence>
<protein>
    <submittedName>
        <fullName evidence="1">Uncharacterized protein</fullName>
    </submittedName>
</protein>
<comment type="caution">
    <text evidence="1">The sequence shown here is derived from an EMBL/GenBank/DDBJ whole genome shotgun (WGS) entry which is preliminary data.</text>
</comment>
<dbReference type="EMBL" id="JAPQKS010000006">
    <property type="protein sequence ID" value="KAJ5223382.1"/>
    <property type="molecule type" value="Genomic_DNA"/>
</dbReference>